<feature type="domain" description="DJ-1/PfpI" evidence="2">
    <location>
        <begin position="50"/>
        <end position="213"/>
    </location>
</feature>
<dbReference type="PANTHER" id="PTHR43130:SF3">
    <property type="entry name" value="HTH-TYPE TRANSCRIPTIONAL REGULATOR RV1931C"/>
    <property type="match status" value="1"/>
</dbReference>
<dbReference type="Proteomes" id="UP000414136">
    <property type="component" value="Unassembled WGS sequence"/>
</dbReference>
<accession>A0A5E4ZX16</accession>
<dbReference type="Pfam" id="PF01965">
    <property type="entry name" value="DJ-1_PfpI"/>
    <property type="match status" value="1"/>
</dbReference>
<dbReference type="EC" id="4.2.1.103" evidence="3"/>
<dbReference type="AlphaFoldDB" id="A0A5E4ZX16"/>
<dbReference type="SUPFAM" id="SSF52317">
    <property type="entry name" value="Class I glutamine amidotransferase-like"/>
    <property type="match status" value="1"/>
</dbReference>
<organism evidence="3 4">
    <name type="scientific">Pandoraea captiosa</name>
    <dbReference type="NCBI Taxonomy" id="2508302"/>
    <lineage>
        <taxon>Bacteria</taxon>
        <taxon>Pseudomonadati</taxon>
        <taxon>Pseudomonadota</taxon>
        <taxon>Betaproteobacteria</taxon>
        <taxon>Burkholderiales</taxon>
        <taxon>Burkholderiaceae</taxon>
        <taxon>Pandoraea</taxon>
    </lineage>
</organism>
<evidence type="ECO:0000313" key="4">
    <source>
        <dbReference type="Proteomes" id="UP000414136"/>
    </source>
</evidence>
<protein>
    <submittedName>
        <fullName evidence="3">Isonitrile hydratase</fullName>
        <ecNumber evidence="3">4.2.1.103</ecNumber>
    </submittedName>
</protein>
<sequence>MRFRSSLLAVLLGLCLVVPRMALATQDAATQARRELLDALASRPRQPVVAVIASNEGTETTDFLVPYAVLRRAGIAQVEAVAVEPGEVTLMPALRIAPDTSLADFDARHPNGADIVIVPAMHVDDDARVLAWLRRQASQGALIVGICSGAKVLSHAGLLQRKRFTGHWYDRDDLRKANPEGRYVPDVRYLYDDGVVTTTGVSASLPVALTLVEGIAGESRAAQVARVFGVTDTSARHVSAGFRLDASRRWTIARHWIAFWQHETFAIPVRDGVDDVSLALVSDAWSRTWRSQAVAVNAGVTSGRITMASGLQLIPQTAQQGGTRAQTLPLSPDGTAMTRFTTALDAIEHRYGMATRDIVSLTMEYVDTSR</sequence>
<proteinExistence type="predicted"/>
<dbReference type="RefSeq" id="WP_150625018.1">
    <property type="nucleotide sequence ID" value="NZ_CABPSQ010000002.1"/>
</dbReference>
<feature type="chain" id="PRO_5022706887" evidence="1">
    <location>
        <begin position="25"/>
        <end position="370"/>
    </location>
</feature>
<evidence type="ECO:0000259" key="2">
    <source>
        <dbReference type="Pfam" id="PF01965"/>
    </source>
</evidence>
<reference evidence="3 4" key="1">
    <citation type="submission" date="2019-08" db="EMBL/GenBank/DDBJ databases">
        <authorList>
            <person name="Peeters C."/>
        </authorList>
    </citation>
    <scope>NUCLEOTIDE SEQUENCE [LARGE SCALE GENOMIC DNA]</scope>
    <source>
        <strain evidence="3 4">LMG 31118</strain>
    </source>
</reference>
<dbReference type="GO" id="GO:0050549">
    <property type="term" value="F:cyclohexyl-isocyanide hydratase activity"/>
    <property type="evidence" value="ECO:0007669"/>
    <property type="project" value="UniProtKB-EC"/>
</dbReference>
<evidence type="ECO:0000313" key="3">
    <source>
        <dbReference type="EMBL" id="VVE65337.1"/>
    </source>
</evidence>
<dbReference type="EMBL" id="CABPSQ010000002">
    <property type="protein sequence ID" value="VVE65337.1"/>
    <property type="molecule type" value="Genomic_DNA"/>
</dbReference>
<keyword evidence="4" id="KW-1185">Reference proteome</keyword>
<evidence type="ECO:0000256" key="1">
    <source>
        <dbReference type="SAM" id="SignalP"/>
    </source>
</evidence>
<keyword evidence="3" id="KW-0456">Lyase</keyword>
<keyword evidence="1" id="KW-0732">Signal</keyword>
<gene>
    <name evidence="3" type="primary">inhA_2</name>
    <name evidence="3" type="ORF">PCA31118_01980</name>
</gene>
<dbReference type="InterPro" id="IPR029062">
    <property type="entry name" value="Class_I_gatase-like"/>
</dbReference>
<feature type="signal peptide" evidence="1">
    <location>
        <begin position="1"/>
        <end position="24"/>
    </location>
</feature>
<dbReference type="InterPro" id="IPR052158">
    <property type="entry name" value="INH-QAR"/>
</dbReference>
<dbReference type="OrthoDB" id="6382410at2"/>
<dbReference type="PANTHER" id="PTHR43130">
    <property type="entry name" value="ARAC-FAMILY TRANSCRIPTIONAL REGULATOR"/>
    <property type="match status" value="1"/>
</dbReference>
<dbReference type="InterPro" id="IPR002818">
    <property type="entry name" value="DJ-1/PfpI"/>
</dbReference>
<name>A0A5E4ZX16_9BURK</name>
<dbReference type="Gene3D" id="3.40.50.880">
    <property type="match status" value="1"/>
</dbReference>